<comment type="caution">
    <text evidence="17">The sequence shown here is derived from an EMBL/GenBank/DDBJ whole genome shotgun (WGS) entry which is preliminary data.</text>
</comment>
<dbReference type="PROSITE" id="PS51217">
    <property type="entry name" value="UVRD_HELICASE_CTER"/>
    <property type="match status" value="1"/>
</dbReference>
<feature type="domain" description="UvrD-like helicase ATP-binding" evidence="15">
    <location>
        <begin position="2"/>
        <end position="463"/>
    </location>
</feature>
<keyword evidence="1" id="KW-0540">Nuclease</keyword>
<evidence type="ECO:0000256" key="5">
    <source>
        <dbReference type="ARBA" id="ARBA00022806"/>
    </source>
</evidence>
<evidence type="ECO:0000313" key="18">
    <source>
        <dbReference type="Proteomes" id="UP000589351"/>
    </source>
</evidence>
<dbReference type="AlphaFoldDB" id="A0A6V7RQ39"/>
<dbReference type="InterPro" id="IPR027417">
    <property type="entry name" value="P-loop_NTPase"/>
</dbReference>
<dbReference type="Gene3D" id="1.10.486.10">
    <property type="entry name" value="PCRA, domain 4"/>
    <property type="match status" value="1"/>
</dbReference>
<evidence type="ECO:0000256" key="1">
    <source>
        <dbReference type="ARBA" id="ARBA00022722"/>
    </source>
</evidence>
<evidence type="ECO:0000256" key="7">
    <source>
        <dbReference type="ARBA" id="ARBA00022840"/>
    </source>
</evidence>
<evidence type="ECO:0000256" key="6">
    <source>
        <dbReference type="ARBA" id="ARBA00022839"/>
    </source>
</evidence>
<dbReference type="InterPro" id="IPR014016">
    <property type="entry name" value="UvrD-like_ATP-bd"/>
</dbReference>
<gene>
    <name evidence="17" type="primary">addA</name>
    <name evidence="17" type="ORF">JEODO184_01804</name>
</gene>
<dbReference type="GO" id="GO:0004527">
    <property type="term" value="F:exonuclease activity"/>
    <property type="evidence" value="ECO:0007669"/>
    <property type="project" value="UniProtKB-KW"/>
</dbReference>
<dbReference type="GO" id="GO:0005524">
    <property type="term" value="F:ATP binding"/>
    <property type="evidence" value="ECO:0007669"/>
    <property type="project" value="UniProtKB-UniRule"/>
</dbReference>
<dbReference type="GO" id="GO:0043138">
    <property type="term" value="F:3'-5' DNA helicase activity"/>
    <property type="evidence" value="ECO:0007669"/>
    <property type="project" value="UniProtKB-EC"/>
</dbReference>
<dbReference type="InterPro" id="IPR038726">
    <property type="entry name" value="PDDEXK_AddAB-type"/>
</dbReference>
<evidence type="ECO:0000256" key="8">
    <source>
        <dbReference type="ARBA" id="ARBA00023125"/>
    </source>
</evidence>
<evidence type="ECO:0000256" key="10">
    <source>
        <dbReference type="ARBA" id="ARBA00023235"/>
    </source>
</evidence>
<evidence type="ECO:0000256" key="3">
    <source>
        <dbReference type="ARBA" id="ARBA00022763"/>
    </source>
</evidence>
<dbReference type="CDD" id="cd17932">
    <property type="entry name" value="DEXQc_UvrD"/>
    <property type="match status" value="1"/>
</dbReference>
<evidence type="ECO:0000256" key="14">
    <source>
        <dbReference type="PROSITE-ProRule" id="PRU00560"/>
    </source>
</evidence>
<evidence type="ECO:0000313" key="17">
    <source>
        <dbReference type="EMBL" id="CAD2079964.1"/>
    </source>
</evidence>
<evidence type="ECO:0000256" key="4">
    <source>
        <dbReference type="ARBA" id="ARBA00022801"/>
    </source>
</evidence>
<dbReference type="NCBIfam" id="TIGR02785">
    <property type="entry name" value="addA_Gpos"/>
    <property type="match status" value="1"/>
</dbReference>
<dbReference type="Pfam" id="PF13361">
    <property type="entry name" value="UvrD_C"/>
    <property type="match status" value="1"/>
</dbReference>
<dbReference type="Pfam" id="PF12705">
    <property type="entry name" value="PDDEXK_1"/>
    <property type="match status" value="1"/>
</dbReference>
<evidence type="ECO:0000256" key="13">
    <source>
        <dbReference type="ARBA" id="ARBA00048988"/>
    </source>
</evidence>
<dbReference type="GO" id="GO:0006302">
    <property type="term" value="P:double-strand break repair"/>
    <property type="evidence" value="ECO:0007669"/>
    <property type="project" value="InterPro"/>
</dbReference>
<dbReference type="InterPro" id="IPR014017">
    <property type="entry name" value="DNA_helicase_UvrD-like_C"/>
</dbReference>
<evidence type="ECO:0000256" key="2">
    <source>
        <dbReference type="ARBA" id="ARBA00022741"/>
    </source>
</evidence>
<keyword evidence="3" id="KW-0227">DNA damage</keyword>
<keyword evidence="10" id="KW-0413">Isomerase</keyword>
<keyword evidence="5 14" id="KW-0347">Helicase</keyword>
<dbReference type="Gene3D" id="3.40.50.300">
    <property type="entry name" value="P-loop containing nucleotide triphosphate hydrolases"/>
    <property type="match status" value="4"/>
</dbReference>
<keyword evidence="2 14" id="KW-0547">Nucleotide-binding</keyword>
<dbReference type="InterPro" id="IPR000212">
    <property type="entry name" value="DNA_helicase_UvrD/REP"/>
</dbReference>
<keyword evidence="8" id="KW-0238">DNA-binding</keyword>
<dbReference type="EMBL" id="CAJEWD010000008">
    <property type="protein sequence ID" value="CAD2079964.1"/>
    <property type="molecule type" value="Genomic_DNA"/>
</dbReference>
<keyword evidence="9" id="KW-0234">DNA repair</keyword>
<evidence type="ECO:0000256" key="9">
    <source>
        <dbReference type="ARBA" id="ARBA00023204"/>
    </source>
</evidence>
<organism evidence="17 18">
    <name type="scientific">Jeotgalicoccus meleagridis</name>
    <dbReference type="NCBI Taxonomy" id="2759181"/>
    <lineage>
        <taxon>Bacteria</taxon>
        <taxon>Bacillati</taxon>
        <taxon>Bacillota</taxon>
        <taxon>Bacilli</taxon>
        <taxon>Bacillales</taxon>
        <taxon>Staphylococcaceae</taxon>
        <taxon>Jeotgalicoccus</taxon>
    </lineage>
</organism>
<dbReference type="Pfam" id="PF00580">
    <property type="entry name" value="UvrD-helicase"/>
    <property type="match status" value="1"/>
</dbReference>
<dbReference type="InterPro" id="IPR014152">
    <property type="entry name" value="AddA"/>
</dbReference>
<feature type="binding site" evidence="14">
    <location>
        <begin position="23"/>
        <end position="30"/>
    </location>
    <ligand>
        <name>ATP</name>
        <dbReference type="ChEBI" id="CHEBI:30616"/>
    </ligand>
</feature>
<evidence type="ECO:0000256" key="11">
    <source>
        <dbReference type="ARBA" id="ARBA00034617"/>
    </source>
</evidence>
<dbReference type="InterPro" id="IPR011604">
    <property type="entry name" value="PDDEXK-like_dom_sf"/>
</dbReference>
<comment type="catalytic activity">
    <reaction evidence="11">
        <text>Couples ATP hydrolysis with the unwinding of duplex DNA by translocating in the 3'-5' direction.</text>
        <dbReference type="EC" id="5.6.2.4"/>
    </reaction>
</comment>
<dbReference type="PANTHER" id="PTHR11070:SF48">
    <property type="entry name" value="ATP-DEPENDENT HELICASE_NUCLEASE SUBUNIT A"/>
    <property type="match status" value="1"/>
</dbReference>
<sequence length="1153" mass="132608">MVKFTDAQLRAIETKGSDILVSAAAGSGKTAVLVERIKRNIIDGSYSIDEVFVSTFTNKSAKDMKDKIEQSLRETYLETKDSRLNEEIIKLNDAHISTLHSFCLHLIQTHYNVIGLPPDMRTLGQVEAELNLERTISHVLETFYLEKNQDFLALDQLVSSMKDNAGLHKLITELYYTAIATEDPLGFLAEIKDQYINEDKLQEILEAYQKIVYRQLKKLDEDLGQLKKEYDALDQGEDVNEKSVIDAYDRLDIMTKSVINALDEFKRTGAFTLVDEALVNGRNKFLKQAKDMGSDILERYNKPANDRYQKLRELKQYSFDDVKDELSPLNGMNNQLLKIVEMVIESYKKTKRLNSEMDFNDYEHYALEILEANQGEVAATYREKFKEVMIDEYQDINRVQEAIIQLLKSGDESDGNLFMVGDVKQSIYRFRQAAPDLFIDKSQRFNGEETGTLLQLNRNFRSKQEVLDVTNLIFENIMDKEIGEIDYTDKEKLIKGIDSDDEASKVEVSSIIYDQAANAKEADIVEIKEIIKIVQSIHNKGVPYSDIVILNRNRFAPDDMRLEFQKNEIPISVDINKGYFETFEITTMRSILSILDNPLQDDHLMGVLRLPMFGFTEEILAKVRATSKESYLYEALVNYSDDEIICMKIADFLSTYDDLKEQAKYLSVSELISEIFFELNIMEFFSGLAGGASRKANLLGLVERALEFEAMNSSSLYQFVSYIDFLIKEEKDFGEEAAIQAADDAVRVMTIHSSKGLEFKHVIYADLKQNYNLDTVSRVLVHPKLGLVFKQFNADFNAINDSIHAFIANDYIRIEQLSEELRLIYVALTRAEEKLYLPLMFKKEISLAYDFKNHDKPSFESRLEFKSSLDFLAPILLESGHPAIEVIDVVEDTDTSEAYKEKITLDDIDQVNLDINPEIENRLFYHYPNKEDTEVPAKESVTSIKRRHETPPSDATVIRHKSEATLREPELLSDSIEAPLFGTIMHEMMMRIMEQWDNLSLMNEDSKESFISDLIDSYSSRYEHLNDVQVDKIKDNAKTFFNDQYMLSLLDSQDGIYTELPFIMSQEAIGYASHEEQLVQGIIDCLLVFEDHYTIVDYKTDRVSGTDLTKDDLLDRYWTQMDIYKKSAEAVLGKPVDAVLYFFDYGAISVETF</sequence>
<protein>
    <recommendedName>
        <fullName evidence="12">DNA 3'-5' helicase</fullName>
        <ecNumber evidence="12">5.6.2.4</ecNumber>
    </recommendedName>
</protein>
<proteinExistence type="predicted"/>
<keyword evidence="7 14" id="KW-0067">ATP-binding</keyword>
<keyword evidence="6" id="KW-0269">Exonuclease</keyword>
<dbReference type="SUPFAM" id="SSF52980">
    <property type="entry name" value="Restriction endonuclease-like"/>
    <property type="match status" value="1"/>
</dbReference>
<dbReference type="Gene3D" id="3.90.320.10">
    <property type="match status" value="1"/>
</dbReference>
<keyword evidence="4 14" id="KW-0378">Hydrolase</keyword>
<dbReference type="InterPro" id="IPR011335">
    <property type="entry name" value="Restrct_endonuc-II-like"/>
</dbReference>
<evidence type="ECO:0000256" key="12">
    <source>
        <dbReference type="ARBA" id="ARBA00034808"/>
    </source>
</evidence>
<comment type="catalytic activity">
    <reaction evidence="13">
        <text>ATP + H2O = ADP + phosphate + H(+)</text>
        <dbReference type="Rhea" id="RHEA:13065"/>
        <dbReference type="ChEBI" id="CHEBI:15377"/>
        <dbReference type="ChEBI" id="CHEBI:15378"/>
        <dbReference type="ChEBI" id="CHEBI:30616"/>
        <dbReference type="ChEBI" id="CHEBI:43474"/>
        <dbReference type="ChEBI" id="CHEBI:456216"/>
        <dbReference type="EC" id="5.6.2.4"/>
    </reaction>
</comment>
<feature type="domain" description="UvrD-like helicase C-terminal" evidence="16">
    <location>
        <begin position="480"/>
        <end position="756"/>
    </location>
</feature>
<keyword evidence="18" id="KW-1185">Reference proteome</keyword>
<name>A0A6V7RQ39_9STAP</name>
<dbReference type="EC" id="5.6.2.4" evidence="12"/>
<evidence type="ECO:0000259" key="15">
    <source>
        <dbReference type="PROSITE" id="PS51198"/>
    </source>
</evidence>
<evidence type="ECO:0000259" key="16">
    <source>
        <dbReference type="PROSITE" id="PS51217"/>
    </source>
</evidence>
<dbReference type="GO" id="GO:0033202">
    <property type="term" value="C:DNA helicase complex"/>
    <property type="evidence" value="ECO:0007669"/>
    <property type="project" value="TreeGrafter"/>
</dbReference>
<reference evidence="17 18" key="1">
    <citation type="submission" date="2020-07" db="EMBL/GenBank/DDBJ databases">
        <authorList>
            <person name="Criscuolo A."/>
        </authorList>
    </citation>
    <scope>NUCLEOTIDE SEQUENCE [LARGE SCALE GENOMIC DNA]</scope>
    <source>
        <strain evidence="17">CIP111649</strain>
    </source>
</reference>
<dbReference type="GO" id="GO:0000725">
    <property type="term" value="P:recombinational repair"/>
    <property type="evidence" value="ECO:0007669"/>
    <property type="project" value="TreeGrafter"/>
</dbReference>
<accession>A0A6V7RQ39</accession>
<dbReference type="PROSITE" id="PS51198">
    <property type="entry name" value="UVRD_HELICASE_ATP_BIND"/>
    <property type="match status" value="1"/>
</dbReference>
<dbReference type="PANTHER" id="PTHR11070">
    <property type="entry name" value="UVRD / RECB / PCRA DNA HELICASE FAMILY MEMBER"/>
    <property type="match status" value="1"/>
</dbReference>
<dbReference type="GO" id="GO:0003677">
    <property type="term" value="F:DNA binding"/>
    <property type="evidence" value="ECO:0007669"/>
    <property type="project" value="UniProtKB-KW"/>
</dbReference>
<dbReference type="SUPFAM" id="SSF52540">
    <property type="entry name" value="P-loop containing nucleoside triphosphate hydrolases"/>
    <property type="match status" value="1"/>
</dbReference>
<dbReference type="Proteomes" id="UP000589351">
    <property type="component" value="Unassembled WGS sequence"/>
</dbReference>
<dbReference type="GO" id="GO:0005829">
    <property type="term" value="C:cytosol"/>
    <property type="evidence" value="ECO:0007669"/>
    <property type="project" value="TreeGrafter"/>
</dbReference>